<protein>
    <submittedName>
        <fullName evidence="2">Uncharacterized protein</fullName>
    </submittedName>
</protein>
<dbReference type="Proteomes" id="UP000295717">
    <property type="component" value="Unassembled WGS sequence"/>
</dbReference>
<dbReference type="EMBL" id="SMAO01000003">
    <property type="protein sequence ID" value="TCT22028.1"/>
    <property type="molecule type" value="Genomic_DNA"/>
</dbReference>
<dbReference type="AlphaFoldDB" id="A0A4R3MZA0"/>
<keyword evidence="3" id="KW-1185">Reference proteome</keyword>
<proteinExistence type="predicted"/>
<evidence type="ECO:0000313" key="2">
    <source>
        <dbReference type="EMBL" id="TCT22028.1"/>
    </source>
</evidence>
<sequence>MDLVTKRRFVTRKTKLRFANPRRSDLIDPGEGSKPLPREAELHC</sequence>
<reference evidence="2 3" key="1">
    <citation type="submission" date="2019-03" db="EMBL/GenBank/DDBJ databases">
        <title>Genomic Encyclopedia of Type Strains, Phase IV (KMG-IV): sequencing the most valuable type-strain genomes for metagenomic binning, comparative biology and taxonomic classification.</title>
        <authorList>
            <person name="Goeker M."/>
        </authorList>
    </citation>
    <scope>NUCLEOTIDE SEQUENCE [LARGE SCALE GENOMIC DNA]</scope>
    <source>
        <strain evidence="2 3">DSM 13587</strain>
    </source>
</reference>
<evidence type="ECO:0000256" key="1">
    <source>
        <dbReference type="SAM" id="MobiDB-lite"/>
    </source>
</evidence>
<organism evidence="2 3">
    <name type="scientific">Thiobaca trueperi</name>
    <dbReference type="NCBI Taxonomy" id="127458"/>
    <lineage>
        <taxon>Bacteria</taxon>
        <taxon>Pseudomonadati</taxon>
        <taxon>Pseudomonadota</taxon>
        <taxon>Gammaproteobacteria</taxon>
        <taxon>Chromatiales</taxon>
        <taxon>Chromatiaceae</taxon>
        <taxon>Thiobaca</taxon>
    </lineage>
</organism>
<dbReference type="RefSeq" id="WP_279387982.1">
    <property type="nucleotide sequence ID" value="NZ_SMAO01000003.1"/>
</dbReference>
<comment type="caution">
    <text evidence="2">The sequence shown here is derived from an EMBL/GenBank/DDBJ whole genome shotgun (WGS) entry which is preliminary data.</text>
</comment>
<name>A0A4R3MZA0_9GAMM</name>
<accession>A0A4R3MZA0</accession>
<gene>
    <name evidence="2" type="ORF">EDC35_103126</name>
</gene>
<evidence type="ECO:0000313" key="3">
    <source>
        <dbReference type="Proteomes" id="UP000295717"/>
    </source>
</evidence>
<feature type="region of interest" description="Disordered" evidence="1">
    <location>
        <begin position="21"/>
        <end position="44"/>
    </location>
</feature>